<evidence type="ECO:0000313" key="2">
    <source>
        <dbReference type="Proteomes" id="UP001151699"/>
    </source>
</evidence>
<comment type="caution">
    <text evidence="1">The sequence shown here is derived from an EMBL/GenBank/DDBJ whole genome shotgun (WGS) entry which is preliminary data.</text>
</comment>
<keyword evidence="2" id="KW-1185">Reference proteome</keyword>
<evidence type="ECO:0000313" key="1">
    <source>
        <dbReference type="EMBL" id="KAJ6645758.1"/>
    </source>
</evidence>
<reference evidence="1" key="1">
    <citation type="submission" date="2022-07" db="EMBL/GenBank/DDBJ databases">
        <authorList>
            <person name="Trinca V."/>
            <person name="Uliana J.V.C."/>
            <person name="Torres T.T."/>
            <person name="Ward R.J."/>
            <person name="Monesi N."/>
        </authorList>
    </citation>
    <scope>NUCLEOTIDE SEQUENCE</scope>
    <source>
        <strain evidence="1">HSMRA1968</strain>
        <tissue evidence="1">Whole embryos</tissue>
    </source>
</reference>
<accession>A0A9Q0S6D8</accession>
<dbReference type="AlphaFoldDB" id="A0A9Q0S6D8"/>
<protein>
    <submittedName>
        <fullName evidence="1">Uncharacterized protein</fullName>
    </submittedName>
</protein>
<feature type="non-terminal residue" evidence="1">
    <location>
        <position position="1"/>
    </location>
</feature>
<proteinExistence type="predicted"/>
<dbReference type="EMBL" id="WJQU01000001">
    <property type="protein sequence ID" value="KAJ6645758.1"/>
    <property type="molecule type" value="Genomic_DNA"/>
</dbReference>
<organism evidence="1 2">
    <name type="scientific">Pseudolycoriella hygida</name>
    <dbReference type="NCBI Taxonomy" id="35572"/>
    <lineage>
        <taxon>Eukaryota</taxon>
        <taxon>Metazoa</taxon>
        <taxon>Ecdysozoa</taxon>
        <taxon>Arthropoda</taxon>
        <taxon>Hexapoda</taxon>
        <taxon>Insecta</taxon>
        <taxon>Pterygota</taxon>
        <taxon>Neoptera</taxon>
        <taxon>Endopterygota</taxon>
        <taxon>Diptera</taxon>
        <taxon>Nematocera</taxon>
        <taxon>Sciaroidea</taxon>
        <taxon>Sciaridae</taxon>
        <taxon>Pseudolycoriella</taxon>
    </lineage>
</organism>
<name>A0A9Q0S6D8_9DIPT</name>
<sequence>IDRLQRFLFALAKIYTVEIINGSGTINSFIRCTDRIV</sequence>
<dbReference type="Proteomes" id="UP001151699">
    <property type="component" value="Chromosome A"/>
</dbReference>
<gene>
    <name evidence="1" type="ORF">Bhyg_00967</name>
</gene>